<dbReference type="Pfam" id="PF13602">
    <property type="entry name" value="ADH_zinc_N_2"/>
    <property type="match status" value="1"/>
</dbReference>
<dbReference type="InterPro" id="IPR057326">
    <property type="entry name" value="KR_dom"/>
</dbReference>
<dbReference type="InterPro" id="IPR049900">
    <property type="entry name" value="PKS_mFAS_DH"/>
</dbReference>
<reference evidence="11" key="1">
    <citation type="submission" date="2023-07" db="EMBL/GenBank/DDBJ databases">
        <title>30 novel species of actinomycetes from the DSMZ collection.</title>
        <authorList>
            <person name="Nouioui I."/>
        </authorList>
    </citation>
    <scope>NUCLEOTIDE SEQUENCE [LARGE SCALE GENOMIC DNA]</scope>
    <source>
        <strain evidence="11">DSM 44938</strain>
    </source>
</reference>
<protein>
    <submittedName>
        <fullName evidence="10">SDR family NAD(P)-dependent oxidoreductase</fullName>
    </submittedName>
</protein>
<dbReference type="SUPFAM" id="SSF50129">
    <property type="entry name" value="GroES-like"/>
    <property type="match status" value="1"/>
</dbReference>
<dbReference type="InterPro" id="IPR042104">
    <property type="entry name" value="PKS_dehydratase_sf"/>
</dbReference>
<evidence type="ECO:0000256" key="3">
    <source>
        <dbReference type="ARBA" id="ARBA00022553"/>
    </source>
</evidence>
<dbReference type="InterPro" id="IPR013154">
    <property type="entry name" value="ADH-like_N"/>
</dbReference>
<dbReference type="SUPFAM" id="SSF51735">
    <property type="entry name" value="NAD(P)-binding Rossmann-fold domains"/>
    <property type="match status" value="3"/>
</dbReference>
<keyword evidence="5" id="KW-0045">Antibiotic biosynthesis</keyword>
<feature type="active site" description="Proton acceptor; for dehydratase activity" evidence="7">
    <location>
        <position position="127"/>
    </location>
</feature>
<dbReference type="InterPro" id="IPR020843">
    <property type="entry name" value="ER"/>
</dbReference>
<dbReference type="SMART" id="SM00823">
    <property type="entry name" value="PKS_PP"/>
    <property type="match status" value="1"/>
</dbReference>
<evidence type="ECO:0000256" key="4">
    <source>
        <dbReference type="ARBA" id="ARBA00022679"/>
    </source>
</evidence>
<dbReference type="InterPro" id="IPR049552">
    <property type="entry name" value="PKS_DH_N"/>
</dbReference>
<feature type="domain" description="Carrier" evidence="8">
    <location>
        <begin position="1190"/>
        <end position="1265"/>
    </location>
</feature>
<gene>
    <name evidence="10" type="ORF">RM590_32880</name>
</gene>
<dbReference type="Gene3D" id="3.30.70.3290">
    <property type="match status" value="1"/>
</dbReference>
<dbReference type="PROSITE" id="PS52019">
    <property type="entry name" value="PKS_MFAS_DH"/>
    <property type="match status" value="1"/>
</dbReference>
<dbReference type="CDD" id="cd08956">
    <property type="entry name" value="KR_3_FAS_SDR_x"/>
    <property type="match status" value="1"/>
</dbReference>
<dbReference type="InterPro" id="IPR055123">
    <property type="entry name" value="SpnB-like_Rossmann"/>
</dbReference>
<dbReference type="Gene3D" id="3.10.129.110">
    <property type="entry name" value="Polyketide synthase dehydratase"/>
    <property type="match status" value="1"/>
</dbReference>
<keyword evidence="11" id="KW-1185">Reference proteome</keyword>
<dbReference type="Gene3D" id="3.40.50.11460">
    <property type="match status" value="1"/>
</dbReference>
<evidence type="ECO:0000256" key="5">
    <source>
        <dbReference type="ARBA" id="ARBA00023194"/>
    </source>
</evidence>
<feature type="active site" description="Proton donor; for dehydratase activity" evidence="7">
    <location>
        <position position="293"/>
    </location>
</feature>
<dbReference type="SUPFAM" id="SSF47336">
    <property type="entry name" value="ACP-like"/>
    <property type="match status" value="1"/>
</dbReference>
<name>A0ABU2N0N2_9ACTN</name>
<dbReference type="Pfam" id="PF22953">
    <property type="entry name" value="SpnB_Rossmann"/>
    <property type="match status" value="1"/>
</dbReference>
<dbReference type="Gene3D" id="3.40.366.10">
    <property type="entry name" value="Malonyl-Coenzyme A Acyl Carrier Protein, domain 2"/>
    <property type="match status" value="1"/>
</dbReference>
<dbReference type="Gene3D" id="3.90.180.10">
    <property type="entry name" value="Medium-chain alcohol dehydrogenases, catalytic domain"/>
    <property type="match status" value="1"/>
</dbReference>
<keyword evidence="3" id="KW-0597">Phosphoprotein</keyword>
<dbReference type="InterPro" id="IPR050091">
    <property type="entry name" value="PKS_NRPS_Biosynth_Enz"/>
</dbReference>
<accession>A0ABU2N0N2</accession>
<feature type="region of interest" description="C-terminal hotdog fold" evidence="7">
    <location>
        <begin position="233"/>
        <end position="373"/>
    </location>
</feature>
<dbReference type="PROSITE" id="PS50075">
    <property type="entry name" value="CARRIER"/>
    <property type="match status" value="1"/>
</dbReference>
<evidence type="ECO:0000256" key="7">
    <source>
        <dbReference type="PROSITE-ProRule" id="PRU01363"/>
    </source>
</evidence>
<dbReference type="InterPro" id="IPR006162">
    <property type="entry name" value="Ppantetheine_attach_site"/>
</dbReference>
<comment type="pathway">
    <text evidence="1">Antibiotic biosynthesis.</text>
</comment>
<dbReference type="InterPro" id="IPR020806">
    <property type="entry name" value="PKS_PP-bd"/>
</dbReference>
<dbReference type="SMART" id="SM00829">
    <property type="entry name" value="PKS_ER"/>
    <property type="match status" value="1"/>
</dbReference>
<feature type="non-terminal residue" evidence="10">
    <location>
        <position position="1"/>
    </location>
</feature>
<keyword evidence="4" id="KW-0808">Transferase</keyword>
<dbReference type="InterPro" id="IPR036736">
    <property type="entry name" value="ACP-like_sf"/>
</dbReference>
<dbReference type="Gene3D" id="1.10.1200.10">
    <property type="entry name" value="ACP-like"/>
    <property type="match status" value="1"/>
</dbReference>
<sequence length="1343" mass="141744">VLTLGISETIEDHAPTTDTRVTGTLRRDEGTWHRVLTSLATAASHATPDWAALHTERSPGVIDLPTYPFQRTHYWATADTGLGDPADLGLADAHHPLLGAAVTLAGGDGHLFTGRLSLRTHPWLADHAVHGAVLLPGTAFVELAVQAGDHAGASLLEELTLEAPLILPESGTVHLQVHLGPAEDDGRRAIAVHSRAQDAADDEPWTRHATGFLAPGAPAEADTSLTVWPPRDATPLGLADFYEHTAEAGFAYGPAFQGLRAAWRVGDDIYAEIALPEGQRDAGAFRLHPALTDSALHALFLRGTEQGGERKDGSLPFSWNGVTLHAEGATALRVRISPAGEDAFSLLFADPTGLPVATVDSLAVRPVARGELRAGRAGGHEQLYQVGWAKPTVPAEPVPARWGALVGSAALPESLTDALKDADIALEAVAGLTDPEDGAALPDIVLVPFTAAPGGTDGELPVTVRGVAFEALELVQSWLADERFEGSRLVVVTRNAIATRVGEDIVDLADAPVWGLLRSAQAENPGRFGLLDLDDRAVPADVLKLIAAGDEPQLAVRDGAALAPRLARGGGQGELVAPADGAAWRLDLTRRGSLENLYFAEFPGAWAPLEPGQVRISLRASGVNFRDILLSLGMVPQDTRPPGGEGAGVVLEVGPGVTDLAPGDRVMGLLWMGTGPVCVANHKMLVRMPREWTFAQAAALPVVFLTAYYGLVDLARVRPGEKLLVHAATGGVGMAAVQLARHWGLDVYGTASPGKWDTLRGQGLDDLHIANSRTLDFEEQFRAATGGAGVDVVLNALANEFNDASLRLLGEGGRFLEMGKTDIRDADEIAAQYPGVGYQAFDVMDAGEDRIKEMLGELRELFDSGALHPIPTTAWDVRHAPEAFRYLSQARHTGKIVLTYPTTPDPDGTVLITGGTGTLGAMLARHLVTEHGARHLLLTSRRGPDAPGAAEFAAELEGLGASVTIAACDAADRAQLAGALDSIPAGHPLTTVVHAAGVLDDGLLQAQTPDRFETVLRPKIDAAWNLHELTKHLDVAEFVLFSSAAGTFGGGGQSNYATANVFLDALAAHRRAHGLPGTSLAWGLWDEASGMTGHLDEADRARVARSGIIPLTSDLGLSLFDAGRGHTQPLTVPVHLDIKALGTADNTPAILRGLIRTQPRRAARGDTAVPRTGPSLAERLAGLDDADQQRLLRDLIRTEVAVALGHSGGDAIPLEKPFKELGFDSLTAVELRNRLNAATGLRLPSTLVFDHPTPAALVSLLRSEITPDDTAWTSAVLADVDKLERALGAADPDDETRELIGARLQELMRAWNGTGGGQAAADDLESATDDELFDVLDNELETF</sequence>
<dbReference type="InterPro" id="IPR001227">
    <property type="entry name" value="Ac_transferase_dom_sf"/>
</dbReference>
<dbReference type="PROSITE" id="PS00012">
    <property type="entry name" value="PHOSPHOPANTETHEINE"/>
    <property type="match status" value="1"/>
</dbReference>
<dbReference type="InterPro" id="IPR049551">
    <property type="entry name" value="PKS_DH_C"/>
</dbReference>
<dbReference type="SMART" id="SM00822">
    <property type="entry name" value="PKS_KR"/>
    <property type="match status" value="1"/>
</dbReference>
<comment type="caution">
    <text evidence="10">The sequence shown here is derived from an EMBL/GenBank/DDBJ whole genome shotgun (WGS) entry which is preliminary data.</text>
</comment>
<dbReference type="RefSeq" id="WP_311708460.1">
    <property type="nucleotide sequence ID" value="NZ_JAVREL010000030.1"/>
</dbReference>
<dbReference type="Proteomes" id="UP001183246">
    <property type="component" value="Unassembled WGS sequence"/>
</dbReference>
<dbReference type="InterPro" id="IPR009081">
    <property type="entry name" value="PP-bd_ACP"/>
</dbReference>
<dbReference type="InterPro" id="IPR013968">
    <property type="entry name" value="PKS_KR"/>
</dbReference>
<dbReference type="Gene3D" id="3.40.50.720">
    <property type="entry name" value="NAD(P)-binding Rossmann-like Domain"/>
    <property type="match status" value="1"/>
</dbReference>
<dbReference type="PANTHER" id="PTHR43775:SF51">
    <property type="entry name" value="INACTIVE PHENOLPHTHIOCEROL SYNTHESIS POLYKETIDE SYNTHASE TYPE I PKS1-RELATED"/>
    <property type="match status" value="1"/>
</dbReference>
<dbReference type="Pfam" id="PF14765">
    <property type="entry name" value="PS-DH"/>
    <property type="match status" value="1"/>
</dbReference>
<evidence type="ECO:0000259" key="9">
    <source>
        <dbReference type="PROSITE" id="PS52019"/>
    </source>
</evidence>
<evidence type="ECO:0000256" key="1">
    <source>
        <dbReference type="ARBA" id="ARBA00004792"/>
    </source>
</evidence>
<dbReference type="SMART" id="SM01294">
    <property type="entry name" value="PKS_PP_betabranch"/>
    <property type="match status" value="1"/>
</dbReference>
<proteinExistence type="predicted"/>
<dbReference type="InterPro" id="IPR020807">
    <property type="entry name" value="PKS_DH"/>
</dbReference>
<dbReference type="Pfam" id="PF00550">
    <property type="entry name" value="PP-binding"/>
    <property type="match status" value="1"/>
</dbReference>
<dbReference type="Pfam" id="PF08240">
    <property type="entry name" value="ADH_N"/>
    <property type="match status" value="1"/>
</dbReference>
<keyword evidence="6" id="KW-0511">Multifunctional enzyme</keyword>
<dbReference type="PANTHER" id="PTHR43775">
    <property type="entry name" value="FATTY ACID SYNTHASE"/>
    <property type="match status" value="1"/>
</dbReference>
<dbReference type="Pfam" id="PF21089">
    <property type="entry name" value="PKS_DH_N"/>
    <property type="match status" value="1"/>
</dbReference>
<feature type="domain" description="PKS/mFAS DH" evidence="9">
    <location>
        <begin position="95"/>
        <end position="373"/>
    </location>
</feature>
<evidence type="ECO:0000313" key="10">
    <source>
        <dbReference type="EMBL" id="MDT0347335.1"/>
    </source>
</evidence>
<evidence type="ECO:0000259" key="8">
    <source>
        <dbReference type="PROSITE" id="PS50075"/>
    </source>
</evidence>
<organism evidence="10 11">
    <name type="scientific">Streptomyces litchfieldiae</name>
    <dbReference type="NCBI Taxonomy" id="3075543"/>
    <lineage>
        <taxon>Bacteria</taxon>
        <taxon>Bacillati</taxon>
        <taxon>Actinomycetota</taxon>
        <taxon>Actinomycetes</taxon>
        <taxon>Kitasatosporales</taxon>
        <taxon>Streptomycetaceae</taxon>
        <taxon>Streptomyces</taxon>
    </lineage>
</organism>
<dbReference type="InterPro" id="IPR011032">
    <property type="entry name" value="GroES-like_sf"/>
</dbReference>
<dbReference type="EMBL" id="JAVREL010000030">
    <property type="protein sequence ID" value="MDT0347335.1"/>
    <property type="molecule type" value="Genomic_DNA"/>
</dbReference>
<dbReference type="InterPro" id="IPR036291">
    <property type="entry name" value="NAD(P)-bd_dom_sf"/>
</dbReference>
<evidence type="ECO:0000256" key="2">
    <source>
        <dbReference type="ARBA" id="ARBA00022450"/>
    </source>
</evidence>
<feature type="region of interest" description="N-terminal hotdog fold" evidence="7">
    <location>
        <begin position="95"/>
        <end position="220"/>
    </location>
</feature>
<dbReference type="Pfam" id="PF08659">
    <property type="entry name" value="KR"/>
    <property type="match status" value="1"/>
</dbReference>
<dbReference type="SMART" id="SM00826">
    <property type="entry name" value="PKS_DH"/>
    <property type="match status" value="1"/>
</dbReference>
<keyword evidence="2" id="KW-0596">Phosphopantetheine</keyword>
<dbReference type="CDD" id="cd05195">
    <property type="entry name" value="enoyl_red"/>
    <property type="match status" value="1"/>
</dbReference>
<evidence type="ECO:0000256" key="6">
    <source>
        <dbReference type="ARBA" id="ARBA00023268"/>
    </source>
</evidence>
<evidence type="ECO:0000313" key="11">
    <source>
        <dbReference type="Proteomes" id="UP001183246"/>
    </source>
</evidence>